<accession>A0A0C3CMC1</accession>
<name>A0A0C3CMC1_OIDMZ</name>
<dbReference type="Proteomes" id="UP000054321">
    <property type="component" value="Unassembled WGS sequence"/>
</dbReference>
<reference evidence="3" key="2">
    <citation type="submission" date="2015-01" db="EMBL/GenBank/DDBJ databases">
        <title>Evolutionary Origins and Diversification of the Mycorrhizal Mutualists.</title>
        <authorList>
            <consortium name="DOE Joint Genome Institute"/>
            <consortium name="Mycorrhizal Genomics Consortium"/>
            <person name="Kohler A."/>
            <person name="Kuo A."/>
            <person name="Nagy L.G."/>
            <person name="Floudas D."/>
            <person name="Copeland A."/>
            <person name="Barry K.W."/>
            <person name="Cichocki N."/>
            <person name="Veneault-Fourrey C."/>
            <person name="LaButti K."/>
            <person name="Lindquist E.A."/>
            <person name="Lipzen A."/>
            <person name="Lundell T."/>
            <person name="Morin E."/>
            <person name="Murat C."/>
            <person name="Riley R."/>
            <person name="Ohm R."/>
            <person name="Sun H."/>
            <person name="Tunlid A."/>
            <person name="Henrissat B."/>
            <person name="Grigoriev I.V."/>
            <person name="Hibbett D.S."/>
            <person name="Martin F."/>
        </authorList>
    </citation>
    <scope>NUCLEOTIDE SEQUENCE [LARGE SCALE GENOMIC DNA]</scope>
    <source>
        <strain evidence="3">Zn</strain>
    </source>
</reference>
<dbReference type="OrthoDB" id="630188at2759"/>
<feature type="domain" description="Calcineurin-like phosphoesterase" evidence="1">
    <location>
        <begin position="5"/>
        <end position="188"/>
    </location>
</feature>
<evidence type="ECO:0000313" key="3">
    <source>
        <dbReference type="Proteomes" id="UP000054321"/>
    </source>
</evidence>
<dbReference type="HOGENOM" id="CLU_041441_0_0_1"/>
<evidence type="ECO:0000259" key="1">
    <source>
        <dbReference type="Pfam" id="PF00149"/>
    </source>
</evidence>
<dbReference type="AlphaFoldDB" id="A0A0C3CMC1"/>
<dbReference type="SUPFAM" id="SSF56300">
    <property type="entry name" value="Metallo-dependent phosphatases"/>
    <property type="match status" value="1"/>
</dbReference>
<dbReference type="InterPro" id="IPR004843">
    <property type="entry name" value="Calcineurin-like_PHP"/>
</dbReference>
<sequence>MPKTRFVCVSDTHNAEPGGAFKLPKGDVLLHAGDMTNQGSYSELQKAIKWLEQADFEAKIVIAGFHNQNLQDPPKCQQLLEASPSIMWLKHGSAVVNLQSPTGPRTTFKIFGSPYSPANGTWAFGYGVDEASHIWEGIPADADIILTHTPPMHHCDDGRVRQSAGCPSLQEALRRIRPRLAVCGHVHEGRGVDFVRWSPAASASDTTYREESTKRWEDPGKGNKKISLVDLTIKRDDAIDNISLVCHPDEMDAGSSISLSSVITPDNLRLDSKAKHRGISNPIPSPAAECQELALNESLGYQETCIVNAAIMASSWPHGPGGKKFNKPIVVDIDLPTWEK</sequence>
<proteinExistence type="predicted"/>
<dbReference type="CDD" id="cd07379">
    <property type="entry name" value="MPP_239FB"/>
    <property type="match status" value="1"/>
</dbReference>
<reference evidence="2 3" key="1">
    <citation type="submission" date="2014-04" db="EMBL/GenBank/DDBJ databases">
        <authorList>
            <consortium name="DOE Joint Genome Institute"/>
            <person name="Kuo A."/>
            <person name="Martino E."/>
            <person name="Perotto S."/>
            <person name="Kohler A."/>
            <person name="Nagy L.G."/>
            <person name="Floudas D."/>
            <person name="Copeland A."/>
            <person name="Barry K.W."/>
            <person name="Cichocki N."/>
            <person name="Veneault-Fourrey C."/>
            <person name="LaButti K."/>
            <person name="Lindquist E.A."/>
            <person name="Lipzen A."/>
            <person name="Lundell T."/>
            <person name="Morin E."/>
            <person name="Murat C."/>
            <person name="Sun H."/>
            <person name="Tunlid A."/>
            <person name="Henrissat B."/>
            <person name="Grigoriev I.V."/>
            <person name="Hibbett D.S."/>
            <person name="Martin F."/>
            <person name="Nordberg H.P."/>
            <person name="Cantor M.N."/>
            <person name="Hua S.X."/>
        </authorList>
    </citation>
    <scope>NUCLEOTIDE SEQUENCE [LARGE SCALE GENOMIC DNA]</scope>
    <source>
        <strain evidence="2 3">Zn</strain>
    </source>
</reference>
<evidence type="ECO:0000313" key="2">
    <source>
        <dbReference type="EMBL" id="KIN00109.1"/>
    </source>
</evidence>
<dbReference type="InterPro" id="IPR051693">
    <property type="entry name" value="UPF0046_metallophosphoest"/>
</dbReference>
<dbReference type="PANTHER" id="PTHR12905:SF16">
    <property type="entry name" value="SER_THR PROTEIN PHOSPHATASE FAMILY PROTEIN (AFU_ORTHOLOGUE AFUA_1G06000)"/>
    <property type="match status" value="1"/>
</dbReference>
<keyword evidence="3" id="KW-1185">Reference proteome</keyword>
<gene>
    <name evidence="2" type="ORF">OIDMADRAFT_124889</name>
</gene>
<dbReference type="Gene3D" id="3.60.21.10">
    <property type="match status" value="1"/>
</dbReference>
<dbReference type="PANTHER" id="PTHR12905">
    <property type="entry name" value="METALLOPHOSPHOESTERASE"/>
    <property type="match status" value="1"/>
</dbReference>
<dbReference type="GO" id="GO:0016787">
    <property type="term" value="F:hydrolase activity"/>
    <property type="evidence" value="ECO:0007669"/>
    <property type="project" value="InterPro"/>
</dbReference>
<dbReference type="InParanoid" id="A0A0C3CMC1"/>
<dbReference type="InterPro" id="IPR029052">
    <property type="entry name" value="Metallo-depent_PP-like"/>
</dbReference>
<protein>
    <recommendedName>
        <fullName evidence="1">Calcineurin-like phosphoesterase domain-containing protein</fullName>
    </recommendedName>
</protein>
<dbReference type="EMBL" id="KN832877">
    <property type="protein sequence ID" value="KIN00109.1"/>
    <property type="molecule type" value="Genomic_DNA"/>
</dbReference>
<organism evidence="2 3">
    <name type="scientific">Oidiodendron maius (strain Zn)</name>
    <dbReference type="NCBI Taxonomy" id="913774"/>
    <lineage>
        <taxon>Eukaryota</taxon>
        <taxon>Fungi</taxon>
        <taxon>Dikarya</taxon>
        <taxon>Ascomycota</taxon>
        <taxon>Pezizomycotina</taxon>
        <taxon>Leotiomycetes</taxon>
        <taxon>Leotiomycetes incertae sedis</taxon>
        <taxon>Myxotrichaceae</taxon>
        <taxon>Oidiodendron</taxon>
    </lineage>
</organism>
<dbReference type="Pfam" id="PF00149">
    <property type="entry name" value="Metallophos"/>
    <property type="match status" value="1"/>
</dbReference>